<comment type="subcellular location">
    <subcellularLocation>
        <location evidence="1">Cell membrane</location>
        <topology evidence="1">Multi-pass membrane protein</topology>
    </subcellularLocation>
</comment>
<feature type="domain" description="Major facilitator superfamily (MFS) profile" evidence="8">
    <location>
        <begin position="12"/>
        <end position="401"/>
    </location>
</feature>
<evidence type="ECO:0000256" key="5">
    <source>
        <dbReference type="ARBA" id="ARBA00022989"/>
    </source>
</evidence>
<evidence type="ECO:0000256" key="7">
    <source>
        <dbReference type="SAM" id="Phobius"/>
    </source>
</evidence>
<feature type="transmembrane region" description="Helical" evidence="7">
    <location>
        <begin position="288"/>
        <end position="305"/>
    </location>
</feature>
<feature type="transmembrane region" description="Helical" evidence="7">
    <location>
        <begin position="311"/>
        <end position="330"/>
    </location>
</feature>
<keyword evidence="5 7" id="KW-1133">Transmembrane helix</keyword>
<dbReference type="PANTHER" id="PTHR23513">
    <property type="entry name" value="INTEGRAL MEMBRANE EFFLUX PROTEIN-RELATED"/>
    <property type="match status" value="1"/>
</dbReference>
<proteinExistence type="predicted"/>
<evidence type="ECO:0000313" key="10">
    <source>
        <dbReference type="Proteomes" id="UP000237662"/>
    </source>
</evidence>
<feature type="transmembrane region" description="Helical" evidence="7">
    <location>
        <begin position="227"/>
        <end position="246"/>
    </location>
</feature>
<dbReference type="GO" id="GO:0022857">
    <property type="term" value="F:transmembrane transporter activity"/>
    <property type="evidence" value="ECO:0007669"/>
    <property type="project" value="InterPro"/>
</dbReference>
<dbReference type="Pfam" id="PF05977">
    <property type="entry name" value="MFS_3"/>
    <property type="match status" value="1"/>
</dbReference>
<dbReference type="OrthoDB" id="5379144at2"/>
<keyword evidence="3" id="KW-1003">Cell membrane</keyword>
<feature type="transmembrane region" description="Helical" evidence="7">
    <location>
        <begin position="77"/>
        <end position="98"/>
    </location>
</feature>
<organism evidence="9 10">
    <name type="scientific">Neolewinella xylanilytica</name>
    <dbReference type="NCBI Taxonomy" id="1514080"/>
    <lineage>
        <taxon>Bacteria</taxon>
        <taxon>Pseudomonadati</taxon>
        <taxon>Bacteroidota</taxon>
        <taxon>Saprospiria</taxon>
        <taxon>Saprospirales</taxon>
        <taxon>Lewinellaceae</taxon>
        <taxon>Neolewinella</taxon>
    </lineage>
</organism>
<name>A0A2S6I771_9BACT</name>
<dbReference type="InterPro" id="IPR020846">
    <property type="entry name" value="MFS_dom"/>
</dbReference>
<evidence type="ECO:0000256" key="3">
    <source>
        <dbReference type="ARBA" id="ARBA00022475"/>
    </source>
</evidence>
<gene>
    <name evidence="9" type="ORF">CLV84_0306</name>
</gene>
<feature type="transmembrane region" description="Helical" evidence="7">
    <location>
        <begin position="374"/>
        <end position="391"/>
    </location>
</feature>
<comment type="caution">
    <text evidence="9">The sequence shown here is derived from an EMBL/GenBank/DDBJ whole genome shotgun (WGS) entry which is preliminary data.</text>
</comment>
<dbReference type="AlphaFoldDB" id="A0A2S6I771"/>
<dbReference type="EMBL" id="PTJC01000005">
    <property type="protein sequence ID" value="PPK87366.1"/>
    <property type="molecule type" value="Genomic_DNA"/>
</dbReference>
<dbReference type="InterPro" id="IPR010290">
    <property type="entry name" value="TM_effector"/>
</dbReference>
<dbReference type="SUPFAM" id="SSF103473">
    <property type="entry name" value="MFS general substrate transporter"/>
    <property type="match status" value="1"/>
</dbReference>
<feature type="transmembrane region" description="Helical" evidence="7">
    <location>
        <begin position="258"/>
        <end position="276"/>
    </location>
</feature>
<evidence type="ECO:0000256" key="1">
    <source>
        <dbReference type="ARBA" id="ARBA00004651"/>
    </source>
</evidence>
<dbReference type="InterPro" id="IPR036259">
    <property type="entry name" value="MFS_trans_sf"/>
</dbReference>
<keyword evidence="10" id="KW-1185">Reference proteome</keyword>
<evidence type="ECO:0000256" key="6">
    <source>
        <dbReference type="ARBA" id="ARBA00023136"/>
    </source>
</evidence>
<dbReference type="Gene3D" id="1.20.1250.20">
    <property type="entry name" value="MFS general substrate transporter like domains"/>
    <property type="match status" value="1"/>
</dbReference>
<dbReference type="PANTHER" id="PTHR23513:SF11">
    <property type="entry name" value="STAPHYLOFERRIN A TRANSPORTER"/>
    <property type="match status" value="1"/>
</dbReference>
<dbReference type="CDD" id="cd06173">
    <property type="entry name" value="MFS_MefA_like"/>
    <property type="match status" value="1"/>
</dbReference>
<feature type="transmembrane region" description="Helical" evidence="7">
    <location>
        <begin position="342"/>
        <end position="368"/>
    </location>
</feature>
<feature type="transmembrane region" description="Helical" evidence="7">
    <location>
        <begin position="104"/>
        <end position="121"/>
    </location>
</feature>
<dbReference type="Proteomes" id="UP000237662">
    <property type="component" value="Unassembled WGS sequence"/>
</dbReference>
<dbReference type="RefSeq" id="WP_104417978.1">
    <property type="nucleotide sequence ID" value="NZ_PTJC01000005.1"/>
</dbReference>
<feature type="transmembrane region" description="Helical" evidence="7">
    <location>
        <begin position="171"/>
        <end position="189"/>
    </location>
</feature>
<accession>A0A2S6I771</accession>
<keyword evidence="2" id="KW-0813">Transport</keyword>
<feature type="transmembrane region" description="Helical" evidence="7">
    <location>
        <begin position="12"/>
        <end position="31"/>
    </location>
</feature>
<evidence type="ECO:0000256" key="2">
    <source>
        <dbReference type="ARBA" id="ARBA00022448"/>
    </source>
</evidence>
<evidence type="ECO:0000256" key="4">
    <source>
        <dbReference type="ARBA" id="ARBA00022692"/>
    </source>
</evidence>
<keyword evidence="4 7" id="KW-0812">Transmembrane</keyword>
<dbReference type="GO" id="GO:0005886">
    <property type="term" value="C:plasma membrane"/>
    <property type="evidence" value="ECO:0007669"/>
    <property type="project" value="UniProtKB-SubCell"/>
</dbReference>
<keyword evidence="6 7" id="KW-0472">Membrane</keyword>
<evidence type="ECO:0000313" key="9">
    <source>
        <dbReference type="EMBL" id="PPK87366.1"/>
    </source>
</evidence>
<dbReference type="PROSITE" id="PS50850">
    <property type="entry name" value="MFS"/>
    <property type="match status" value="1"/>
</dbReference>
<evidence type="ECO:0000259" key="8">
    <source>
        <dbReference type="PROSITE" id="PS50850"/>
    </source>
</evidence>
<feature type="transmembrane region" description="Helical" evidence="7">
    <location>
        <begin position="43"/>
        <end position="65"/>
    </location>
</feature>
<sequence>MQNPDAPKLGWPLWLFVTATLVSNIGTWLFTVGSSWLMTELDGSALMVGLVQTATMVPLFFFALPAGALGDVYDRRLNLLISQGLLILSTAIFAWIVYAGQATVTLLLVFTFFNGLGAAFSRPLMSAIIPQLVPKPLLRSAVNLGGISFNLSRAIGPVLGGYLITRYTLDLPYWVDAVSFLTVWIYVWFWRDDRENLEHGRQPPLRLAMGDAVRFYRHSPALRDSTLRAVSFFFSASALWALLPLIARERLSGEADLYGYLVGAAGAGAVAGGVLLGGVTRRLNANRMIFLAGGVMAAGLAVLGWSTSVTLSVAAVLACGAAWQTGYTTVMTSTQYSLPRWFGARGLAFYLMSTSACLAVGSAAWGWIADLTTLATSHYIAAGSLLALTVLGRGLRLDQASGFDLSAGDPLFSEEANDDTSARVPQLVRTTYTFPSHLREPLLDRLAQLAGSRYRSGALRRRIAADPDADRIDEEVWLILGAPYAGVRMQTTRHDADMQQEFEKWLSDNGGEWKQEMPKGEIS</sequence>
<protein>
    <submittedName>
        <fullName evidence="9">Putative MFS family arabinose efflux permease</fullName>
    </submittedName>
</protein>
<reference evidence="9 10" key="1">
    <citation type="submission" date="2018-02" db="EMBL/GenBank/DDBJ databases">
        <title>Genomic Encyclopedia of Archaeal and Bacterial Type Strains, Phase II (KMG-II): from individual species to whole genera.</title>
        <authorList>
            <person name="Goeker M."/>
        </authorList>
    </citation>
    <scope>NUCLEOTIDE SEQUENCE [LARGE SCALE GENOMIC DNA]</scope>
    <source>
        <strain evidence="9 10">DSM 29526</strain>
    </source>
</reference>